<dbReference type="Proteomes" id="UP000479710">
    <property type="component" value="Unassembled WGS sequence"/>
</dbReference>
<name>A0A6G1BZM2_9ORYZ</name>
<evidence type="ECO:0000313" key="2">
    <source>
        <dbReference type="Proteomes" id="UP000479710"/>
    </source>
</evidence>
<sequence length="137" mass="15298">MAPPRLGELPQVITGFVLCYPSRWSRRWSSEKPTSTERTKSRLQLSLAEAGHLCQTNAAQLEELATVGAACTELQRTASFSINMRCYHCLARAALEPFGVELNDPREETPKQYVVAFGRVTEALEKMPVSLEEKSRA</sequence>
<comment type="caution">
    <text evidence="1">The sequence shown here is derived from an EMBL/GenBank/DDBJ whole genome shotgun (WGS) entry which is preliminary data.</text>
</comment>
<keyword evidence="2" id="KW-1185">Reference proteome</keyword>
<organism evidence="1 2">
    <name type="scientific">Oryza meyeriana var. granulata</name>
    <dbReference type="NCBI Taxonomy" id="110450"/>
    <lineage>
        <taxon>Eukaryota</taxon>
        <taxon>Viridiplantae</taxon>
        <taxon>Streptophyta</taxon>
        <taxon>Embryophyta</taxon>
        <taxon>Tracheophyta</taxon>
        <taxon>Spermatophyta</taxon>
        <taxon>Magnoliopsida</taxon>
        <taxon>Liliopsida</taxon>
        <taxon>Poales</taxon>
        <taxon>Poaceae</taxon>
        <taxon>BOP clade</taxon>
        <taxon>Oryzoideae</taxon>
        <taxon>Oryzeae</taxon>
        <taxon>Oryzinae</taxon>
        <taxon>Oryza</taxon>
        <taxon>Oryza meyeriana</taxon>
    </lineage>
</organism>
<reference evidence="1 2" key="1">
    <citation type="submission" date="2019-11" db="EMBL/GenBank/DDBJ databases">
        <title>Whole genome sequence of Oryza granulata.</title>
        <authorList>
            <person name="Li W."/>
        </authorList>
    </citation>
    <scope>NUCLEOTIDE SEQUENCE [LARGE SCALE GENOMIC DNA]</scope>
    <source>
        <strain evidence="2">cv. Menghai</strain>
        <tissue evidence="1">Leaf</tissue>
    </source>
</reference>
<protein>
    <submittedName>
        <fullName evidence="1">Uncharacterized protein</fullName>
    </submittedName>
</protein>
<dbReference type="EMBL" id="SPHZ02000011">
    <property type="protein sequence ID" value="KAF0892843.1"/>
    <property type="molecule type" value="Genomic_DNA"/>
</dbReference>
<accession>A0A6G1BZM2</accession>
<gene>
    <name evidence="1" type="ORF">E2562_018634</name>
</gene>
<evidence type="ECO:0000313" key="1">
    <source>
        <dbReference type="EMBL" id="KAF0892843.1"/>
    </source>
</evidence>
<dbReference type="AlphaFoldDB" id="A0A6G1BZM2"/>
<proteinExistence type="predicted"/>